<evidence type="ECO:0000256" key="1">
    <source>
        <dbReference type="ARBA" id="ARBA00022729"/>
    </source>
</evidence>
<dbReference type="Pfam" id="PF12951">
    <property type="entry name" value="PATR"/>
    <property type="match status" value="2"/>
</dbReference>
<accession>A0A318QDG9</accession>
<dbReference type="InterPro" id="IPR011050">
    <property type="entry name" value="Pectin_lyase_fold/virulence"/>
</dbReference>
<gene>
    <name evidence="2" type="ORF">CFR80_17520</name>
</gene>
<reference evidence="2 3" key="1">
    <citation type="submission" date="2017-07" db="EMBL/GenBank/DDBJ databases">
        <title>A draft genome sequence of Komagataeibacter oboediens LMG 18849.</title>
        <authorList>
            <person name="Skraban J."/>
            <person name="Cleenwerck I."/>
            <person name="Vandamme P."/>
            <person name="Trcek J."/>
        </authorList>
    </citation>
    <scope>NUCLEOTIDE SEQUENCE [LARGE SCALE GENOMIC DNA]</scope>
    <source>
        <strain evidence="2 3">LMG 18849</strain>
    </source>
</reference>
<proteinExistence type="predicted"/>
<comment type="caution">
    <text evidence="2">The sequence shown here is derived from an EMBL/GenBank/DDBJ whole genome shotgun (WGS) entry which is preliminary data.</text>
</comment>
<evidence type="ECO:0000313" key="2">
    <source>
        <dbReference type="EMBL" id="PYD77677.1"/>
    </source>
</evidence>
<dbReference type="Proteomes" id="UP000247417">
    <property type="component" value="Unassembled WGS sequence"/>
</dbReference>
<sequence length="216" mass="20026">MTQDGVSIGSLSGAGTVVLGSKDLSVGALDKNDTISGVIEDGHAGSGGSVTKVGTGTTTLTGTDTYTGATTIDNGTLALSGTGSIAQSTGVQDNAAFDISGVTTGSSSIQSLNGAGTVALGGNTLDITNGNATFGNTFSGVASGSGGLTVSGGTETLSGANTYTGVTTVASGAGLSLPGSVAGALTTAGTTDVNGGTVAGTTTNTGTLTAEGGTLA</sequence>
<dbReference type="SUPFAM" id="SSF51126">
    <property type="entry name" value="Pectin lyase-like"/>
    <property type="match status" value="1"/>
</dbReference>
<feature type="non-terminal residue" evidence="2">
    <location>
        <position position="216"/>
    </location>
</feature>
<protein>
    <submittedName>
        <fullName evidence="2">Autotransporter</fullName>
    </submittedName>
</protein>
<organism evidence="2 3">
    <name type="scientific">Komagataeibacter oboediens</name>
    <dbReference type="NCBI Taxonomy" id="65958"/>
    <lineage>
        <taxon>Bacteria</taxon>
        <taxon>Pseudomonadati</taxon>
        <taxon>Pseudomonadota</taxon>
        <taxon>Alphaproteobacteria</taxon>
        <taxon>Acetobacterales</taxon>
        <taxon>Acetobacteraceae</taxon>
        <taxon>Komagataeibacter</taxon>
    </lineage>
</organism>
<dbReference type="AlphaFoldDB" id="A0A318QDG9"/>
<evidence type="ECO:0000313" key="3">
    <source>
        <dbReference type="Proteomes" id="UP000247417"/>
    </source>
</evidence>
<dbReference type="EMBL" id="NKTX01000144">
    <property type="protein sequence ID" value="PYD77677.1"/>
    <property type="molecule type" value="Genomic_DNA"/>
</dbReference>
<keyword evidence="1" id="KW-0732">Signal</keyword>
<dbReference type="NCBIfam" id="TIGR02601">
    <property type="entry name" value="autotrns_rpt"/>
    <property type="match status" value="1"/>
</dbReference>
<dbReference type="InterPro" id="IPR013425">
    <property type="entry name" value="Autotrns_rpt"/>
</dbReference>
<name>A0A318QDG9_9PROT</name>